<evidence type="ECO:0000256" key="1">
    <source>
        <dbReference type="SAM" id="Phobius"/>
    </source>
</evidence>
<evidence type="ECO:0000313" key="2">
    <source>
        <dbReference type="EMBL" id="EOA04495.1"/>
    </source>
</evidence>
<dbReference type="EMBL" id="AEEC02000015">
    <property type="protein sequence ID" value="EOA04495.1"/>
    <property type="molecule type" value="Genomic_DNA"/>
</dbReference>
<feature type="transmembrane region" description="Helical" evidence="1">
    <location>
        <begin position="59"/>
        <end position="77"/>
    </location>
</feature>
<gene>
    <name evidence="2" type="ORF">HFRIS_012319</name>
</gene>
<dbReference type="RefSeq" id="WP_006463671.1">
    <property type="nucleotide sequence ID" value="NZ_AEEC02000015.1"/>
</dbReference>
<feature type="transmembrane region" description="Helical" evidence="1">
    <location>
        <begin position="97"/>
        <end position="114"/>
    </location>
</feature>
<dbReference type="Proteomes" id="UP000006772">
    <property type="component" value="Unassembled WGS sequence"/>
</dbReference>
<accession>A0AAI9IEF9</accession>
<keyword evidence="1" id="KW-0812">Transmembrane</keyword>
<evidence type="ECO:0000313" key="3">
    <source>
        <dbReference type="Proteomes" id="UP000006772"/>
    </source>
</evidence>
<name>A0AAI9IEF9_9BURK</name>
<comment type="caution">
    <text evidence="2">The sequence shown here is derived from an EMBL/GenBank/DDBJ whole genome shotgun (WGS) entry which is preliminary data.</text>
</comment>
<protein>
    <submittedName>
        <fullName evidence="2">Uncharacterized protein</fullName>
    </submittedName>
</protein>
<sequence length="230" mass="26466">MPTARTYVTKLLLGTALTSAFLIATPALMITLAIALPAWMTSSLGVYLWRIDPDAQTELIRGTFLPILMVAVIFFFWRMEKFGKEFSPSTRKRYRRITITFLILLCYVLSIPIINLSGPSYKNCAGYSEKLNGGLRKFDDQTYRIELCGSGPDETGANDHIRLRIFDDEDAVQATRYFRLDWDVNAERKLEYSDQHIIYFDHADQNDQMQTMSMPPSSLDWLRSRIPLLD</sequence>
<keyword evidence="1" id="KW-1133">Transmembrane helix</keyword>
<organism evidence="2 3">
    <name type="scientific">Herbaspirillum frisingense GSF30</name>
    <dbReference type="NCBI Taxonomy" id="864073"/>
    <lineage>
        <taxon>Bacteria</taxon>
        <taxon>Pseudomonadati</taxon>
        <taxon>Pseudomonadota</taxon>
        <taxon>Betaproteobacteria</taxon>
        <taxon>Burkholderiales</taxon>
        <taxon>Oxalobacteraceae</taxon>
        <taxon>Herbaspirillum</taxon>
    </lineage>
</organism>
<reference evidence="2 3" key="1">
    <citation type="journal article" date="2013" name="Front. Microbiol.">
        <title>The genome of the endophytic bacterium H. frisingense GSF30(T) identifies diverse strategies in the Herbaspirillum genus to interact with plants.</title>
        <authorList>
            <person name="Straub D."/>
            <person name="Rothballer M."/>
            <person name="Hartmann A."/>
            <person name="Ludewig U."/>
        </authorList>
    </citation>
    <scope>NUCLEOTIDE SEQUENCE [LARGE SCALE GENOMIC DNA]</scope>
    <source>
        <strain evidence="2 3">GSF30</strain>
    </source>
</reference>
<dbReference type="AlphaFoldDB" id="A0AAI9IEF9"/>
<proteinExistence type="predicted"/>
<keyword evidence="1" id="KW-0472">Membrane</keyword>